<accession>A0A921NID9</accession>
<dbReference type="AlphaFoldDB" id="A0A921NID9"/>
<dbReference type="Proteomes" id="UP000752172">
    <property type="component" value="Unassembled WGS sequence"/>
</dbReference>
<dbReference type="RefSeq" id="WP_278916902.1">
    <property type="nucleotide sequence ID" value="NZ_DYTS01000187.1"/>
</dbReference>
<reference evidence="1" key="2">
    <citation type="submission" date="2021-09" db="EMBL/GenBank/DDBJ databases">
        <authorList>
            <person name="Gilroy R."/>
        </authorList>
    </citation>
    <scope>NUCLEOTIDE SEQUENCE</scope>
    <source>
        <strain evidence="1">ChiSjej2B20-17149</strain>
    </source>
</reference>
<proteinExistence type="predicted"/>
<sequence length="111" mass="11747">MNTGFEKKVPFIADEYHVSPQEIAALSGLRELISTAGSNSIETSDVVEARKSEFEAGAASASAELQRSNGSLLPMDEVGEDLVSSAGAMGWNSVWAGEENSLRVKANSERA</sequence>
<name>A0A921NID9_9PSED</name>
<comment type="caution">
    <text evidence="1">The sequence shown here is derived from an EMBL/GenBank/DDBJ whole genome shotgun (WGS) entry which is preliminary data.</text>
</comment>
<evidence type="ECO:0000313" key="1">
    <source>
        <dbReference type="EMBL" id="HJH19149.1"/>
    </source>
</evidence>
<reference evidence="1" key="1">
    <citation type="journal article" date="2021" name="PeerJ">
        <title>Extensive microbial diversity within the chicken gut microbiome revealed by metagenomics and culture.</title>
        <authorList>
            <person name="Gilroy R."/>
            <person name="Ravi A."/>
            <person name="Getino M."/>
            <person name="Pursley I."/>
            <person name="Horton D.L."/>
            <person name="Alikhan N.F."/>
            <person name="Baker D."/>
            <person name="Gharbi K."/>
            <person name="Hall N."/>
            <person name="Watson M."/>
            <person name="Adriaenssens E.M."/>
            <person name="Foster-Nyarko E."/>
            <person name="Jarju S."/>
            <person name="Secka A."/>
            <person name="Antonio M."/>
            <person name="Oren A."/>
            <person name="Chaudhuri R.R."/>
            <person name="La Ragione R."/>
            <person name="Hildebrand F."/>
            <person name="Pallen M.J."/>
        </authorList>
    </citation>
    <scope>NUCLEOTIDE SEQUENCE</scope>
    <source>
        <strain evidence="1">ChiSjej2B20-17149</strain>
    </source>
</reference>
<protein>
    <submittedName>
        <fullName evidence="1">Uncharacterized protein</fullName>
    </submittedName>
</protein>
<organism evidence="1 2">
    <name type="scientific">Pseudomonas lactis</name>
    <dbReference type="NCBI Taxonomy" id="1615674"/>
    <lineage>
        <taxon>Bacteria</taxon>
        <taxon>Pseudomonadati</taxon>
        <taxon>Pseudomonadota</taxon>
        <taxon>Gammaproteobacteria</taxon>
        <taxon>Pseudomonadales</taxon>
        <taxon>Pseudomonadaceae</taxon>
        <taxon>Pseudomonas</taxon>
    </lineage>
</organism>
<dbReference type="EMBL" id="DYTS01000187">
    <property type="protein sequence ID" value="HJH19149.1"/>
    <property type="molecule type" value="Genomic_DNA"/>
</dbReference>
<gene>
    <name evidence="1" type="ORF">K8W20_10605</name>
</gene>
<evidence type="ECO:0000313" key="2">
    <source>
        <dbReference type="Proteomes" id="UP000752172"/>
    </source>
</evidence>